<dbReference type="Proteomes" id="UP000275078">
    <property type="component" value="Unassembled WGS sequence"/>
</dbReference>
<gene>
    <name evidence="1" type="ORF">BJ508DRAFT_320052</name>
</gene>
<dbReference type="AlphaFoldDB" id="A0A3N4IR82"/>
<accession>A0A3N4IR82</accession>
<organism evidence="1 2">
    <name type="scientific">Ascobolus immersus RN42</name>
    <dbReference type="NCBI Taxonomy" id="1160509"/>
    <lineage>
        <taxon>Eukaryota</taxon>
        <taxon>Fungi</taxon>
        <taxon>Dikarya</taxon>
        <taxon>Ascomycota</taxon>
        <taxon>Pezizomycotina</taxon>
        <taxon>Pezizomycetes</taxon>
        <taxon>Pezizales</taxon>
        <taxon>Ascobolaceae</taxon>
        <taxon>Ascobolus</taxon>
    </lineage>
</organism>
<evidence type="ECO:0000313" key="1">
    <source>
        <dbReference type="EMBL" id="RPA87937.1"/>
    </source>
</evidence>
<reference evidence="1 2" key="1">
    <citation type="journal article" date="2018" name="Nat. Ecol. Evol.">
        <title>Pezizomycetes genomes reveal the molecular basis of ectomycorrhizal truffle lifestyle.</title>
        <authorList>
            <person name="Murat C."/>
            <person name="Payen T."/>
            <person name="Noel B."/>
            <person name="Kuo A."/>
            <person name="Morin E."/>
            <person name="Chen J."/>
            <person name="Kohler A."/>
            <person name="Krizsan K."/>
            <person name="Balestrini R."/>
            <person name="Da Silva C."/>
            <person name="Montanini B."/>
            <person name="Hainaut M."/>
            <person name="Levati E."/>
            <person name="Barry K.W."/>
            <person name="Belfiori B."/>
            <person name="Cichocki N."/>
            <person name="Clum A."/>
            <person name="Dockter R.B."/>
            <person name="Fauchery L."/>
            <person name="Guy J."/>
            <person name="Iotti M."/>
            <person name="Le Tacon F."/>
            <person name="Lindquist E.A."/>
            <person name="Lipzen A."/>
            <person name="Malagnac F."/>
            <person name="Mello A."/>
            <person name="Molinier V."/>
            <person name="Miyauchi S."/>
            <person name="Poulain J."/>
            <person name="Riccioni C."/>
            <person name="Rubini A."/>
            <person name="Sitrit Y."/>
            <person name="Splivallo R."/>
            <person name="Traeger S."/>
            <person name="Wang M."/>
            <person name="Zifcakova L."/>
            <person name="Wipf D."/>
            <person name="Zambonelli A."/>
            <person name="Paolocci F."/>
            <person name="Nowrousian M."/>
            <person name="Ottonello S."/>
            <person name="Baldrian P."/>
            <person name="Spatafora J.W."/>
            <person name="Henrissat B."/>
            <person name="Nagy L.G."/>
            <person name="Aury J.M."/>
            <person name="Wincker P."/>
            <person name="Grigoriev I.V."/>
            <person name="Bonfante P."/>
            <person name="Martin F.M."/>
        </authorList>
    </citation>
    <scope>NUCLEOTIDE SEQUENCE [LARGE SCALE GENOMIC DNA]</scope>
    <source>
        <strain evidence="1 2">RN42</strain>
    </source>
</reference>
<evidence type="ECO:0000313" key="2">
    <source>
        <dbReference type="Proteomes" id="UP000275078"/>
    </source>
</evidence>
<sequence length="285" mass="32836">MLFFYHKQIHPLKKSPKKQVRKASTKHVPLTLSYRNGTASPFFTGLNSINVILDHHTRRSASQIKKYFATTVGKLEKDFADVYIYGSLEPCGVFVRDKATGLEVDIQVDGSRKKELVQKVVKGVRMTVDWSVDKAFQVEQYAELGVRFAAYCVTELVIAAVPVVRDAGLTAWWYVRTRPALWNPFILLKLPDHMIHIQGDMIESRALLRMMILANFIVVRGDMAAFLVLDCSRRLAVRESEEVERDAYRTGSLEGMQREDRKEMLHIAGWWAFIWLCRRLDWATQ</sequence>
<name>A0A3N4IR82_ASCIM</name>
<keyword evidence="2" id="KW-1185">Reference proteome</keyword>
<dbReference type="EMBL" id="ML119645">
    <property type="protein sequence ID" value="RPA87937.1"/>
    <property type="molecule type" value="Genomic_DNA"/>
</dbReference>
<proteinExistence type="predicted"/>
<protein>
    <submittedName>
        <fullName evidence="1">Uncharacterized protein</fullName>
    </submittedName>
</protein>